<feature type="transmembrane region" description="Helical" evidence="8">
    <location>
        <begin position="201"/>
        <end position="229"/>
    </location>
</feature>
<evidence type="ECO:0000256" key="5">
    <source>
        <dbReference type="ARBA" id="ARBA00022692"/>
    </source>
</evidence>
<evidence type="ECO:0000256" key="4">
    <source>
        <dbReference type="ARBA" id="ARBA00022475"/>
    </source>
</evidence>
<feature type="transmembrane region" description="Helical" evidence="8">
    <location>
        <begin position="62"/>
        <end position="93"/>
    </location>
</feature>
<dbReference type="GO" id="GO:0005886">
    <property type="term" value="C:plasma membrane"/>
    <property type="evidence" value="ECO:0007669"/>
    <property type="project" value="UniProtKB-SubCell"/>
</dbReference>
<dbReference type="EMBL" id="QGGH01000001">
    <property type="protein sequence ID" value="PWJ94458.1"/>
    <property type="molecule type" value="Genomic_DNA"/>
</dbReference>
<evidence type="ECO:0000256" key="6">
    <source>
        <dbReference type="ARBA" id="ARBA00022989"/>
    </source>
</evidence>
<dbReference type="SUPFAM" id="SSF161098">
    <property type="entry name" value="MetI-like"/>
    <property type="match status" value="1"/>
</dbReference>
<dbReference type="Proteomes" id="UP000245631">
    <property type="component" value="Unassembled WGS sequence"/>
</dbReference>
<evidence type="ECO:0000313" key="11">
    <source>
        <dbReference type="Proteomes" id="UP000245631"/>
    </source>
</evidence>
<dbReference type="Gene3D" id="1.10.3720.10">
    <property type="entry name" value="MetI-like"/>
    <property type="match status" value="1"/>
</dbReference>
<keyword evidence="7 8" id="KW-0472">Membrane</keyword>
<name>A0A8E2WHF6_RHILI</name>
<feature type="transmembrane region" description="Helical" evidence="8">
    <location>
        <begin position="146"/>
        <end position="172"/>
    </location>
</feature>
<dbReference type="CDD" id="cd06261">
    <property type="entry name" value="TM_PBP2"/>
    <property type="match status" value="1"/>
</dbReference>
<sequence>MSEAENRLNRRLFLHIPTVFLVIFFVLPLIALVVLSFWQTENYKIVREWTAMNYVTLATEPAYFIFFIRSLFMAIFVSVFSVVVSWPIAFFIVRHGGRYKLILSLLLAVPFLSGEVLRLIALQGMLGPTGLVNGVLLKLGAAPLRFIMYSNSATFIALVYLYLPMVVTTVYLSLLNFDFRLASAASACGANRFRIFSEIVWPLNLSGTIVGFLLCFIPTLSAALAPRFLGGPNGVLYGMSIAQQFGESGTWALGAAMGVVLFLFSMLVLGVFSLGIDLRRTGFTGMGRQ</sequence>
<keyword evidence="5 8" id="KW-0812">Transmembrane</keyword>
<dbReference type="RefSeq" id="WP_109661311.1">
    <property type="nucleotide sequence ID" value="NZ_QGGH01000001.1"/>
</dbReference>
<dbReference type="AlphaFoldDB" id="A0A8E2WHF6"/>
<feature type="transmembrane region" description="Helical" evidence="8">
    <location>
        <begin position="249"/>
        <end position="276"/>
    </location>
</feature>
<gene>
    <name evidence="10" type="ORF">C8D77_1011144</name>
</gene>
<protein>
    <submittedName>
        <fullName evidence="10">ABC-type spermidine/putrescine transport system permease subunit I</fullName>
    </submittedName>
</protein>
<comment type="similarity">
    <text evidence="2">Belongs to the binding-protein-dependent transport system permease family. CysTW subfamily.</text>
</comment>
<organism evidence="10 11">
    <name type="scientific">Rhizobium loti</name>
    <name type="common">Mesorhizobium loti</name>
    <dbReference type="NCBI Taxonomy" id="381"/>
    <lineage>
        <taxon>Bacteria</taxon>
        <taxon>Pseudomonadati</taxon>
        <taxon>Pseudomonadota</taxon>
        <taxon>Alphaproteobacteria</taxon>
        <taxon>Hyphomicrobiales</taxon>
        <taxon>Phyllobacteriaceae</taxon>
        <taxon>Mesorhizobium</taxon>
    </lineage>
</organism>
<keyword evidence="6 8" id="KW-1133">Transmembrane helix</keyword>
<reference evidence="10 11" key="1">
    <citation type="submission" date="2018-05" db="EMBL/GenBank/DDBJ databases">
        <title>Genomic Encyclopedia of Type Strains, Phase IV (KMG-IV): sequencing the most valuable type-strain genomes for metagenomic binning, comparative biology and taxonomic classification.</title>
        <authorList>
            <person name="Goeker M."/>
        </authorList>
    </citation>
    <scope>NUCLEOTIDE SEQUENCE [LARGE SCALE GENOMIC DNA]</scope>
    <source>
        <strain evidence="10 11">DSM 2626</strain>
    </source>
</reference>
<feature type="transmembrane region" description="Helical" evidence="8">
    <location>
        <begin position="12"/>
        <end position="38"/>
    </location>
</feature>
<dbReference type="GeneID" id="61050478"/>
<evidence type="ECO:0000256" key="3">
    <source>
        <dbReference type="ARBA" id="ARBA00022448"/>
    </source>
</evidence>
<comment type="subcellular location">
    <subcellularLocation>
        <location evidence="1">Cell membrane</location>
        <topology evidence="1">Multi-pass membrane protein</topology>
    </subcellularLocation>
</comment>
<evidence type="ECO:0000313" key="10">
    <source>
        <dbReference type="EMBL" id="PWJ94458.1"/>
    </source>
</evidence>
<evidence type="ECO:0000256" key="8">
    <source>
        <dbReference type="SAM" id="Phobius"/>
    </source>
</evidence>
<keyword evidence="3" id="KW-0813">Transport</keyword>
<evidence type="ECO:0000256" key="1">
    <source>
        <dbReference type="ARBA" id="ARBA00004651"/>
    </source>
</evidence>
<feature type="domain" description="ABC transmembrane type-1" evidence="9">
    <location>
        <begin position="67"/>
        <end position="272"/>
    </location>
</feature>
<comment type="caution">
    <text evidence="10">The sequence shown here is derived from an EMBL/GenBank/DDBJ whole genome shotgun (WGS) entry which is preliminary data.</text>
</comment>
<dbReference type="PROSITE" id="PS50928">
    <property type="entry name" value="ABC_TM1"/>
    <property type="match status" value="1"/>
</dbReference>
<proteinExistence type="inferred from homology"/>
<dbReference type="GO" id="GO:0055085">
    <property type="term" value="P:transmembrane transport"/>
    <property type="evidence" value="ECO:0007669"/>
    <property type="project" value="InterPro"/>
</dbReference>
<dbReference type="InterPro" id="IPR035906">
    <property type="entry name" value="MetI-like_sf"/>
</dbReference>
<dbReference type="PANTHER" id="PTHR42929:SF1">
    <property type="entry name" value="INNER MEMBRANE ABC TRANSPORTER PERMEASE PROTEIN YDCU-RELATED"/>
    <property type="match status" value="1"/>
</dbReference>
<feature type="transmembrane region" description="Helical" evidence="8">
    <location>
        <begin position="105"/>
        <end position="126"/>
    </location>
</feature>
<evidence type="ECO:0000256" key="2">
    <source>
        <dbReference type="ARBA" id="ARBA00007069"/>
    </source>
</evidence>
<dbReference type="PANTHER" id="PTHR42929">
    <property type="entry name" value="INNER MEMBRANE ABC TRANSPORTER PERMEASE PROTEIN YDCU-RELATED-RELATED"/>
    <property type="match status" value="1"/>
</dbReference>
<accession>A0A8E2WHF6</accession>
<evidence type="ECO:0000259" key="9">
    <source>
        <dbReference type="PROSITE" id="PS50928"/>
    </source>
</evidence>
<evidence type="ECO:0000256" key="7">
    <source>
        <dbReference type="ARBA" id="ARBA00023136"/>
    </source>
</evidence>
<dbReference type="InterPro" id="IPR000515">
    <property type="entry name" value="MetI-like"/>
</dbReference>
<keyword evidence="4" id="KW-1003">Cell membrane</keyword>